<feature type="compositionally biased region" description="Polar residues" evidence="1">
    <location>
        <begin position="456"/>
        <end position="470"/>
    </location>
</feature>
<dbReference type="SUPFAM" id="SSF53649">
    <property type="entry name" value="Alkaline phosphatase-like"/>
    <property type="match status" value="1"/>
</dbReference>
<keyword evidence="4" id="KW-1185">Reference proteome</keyword>
<comment type="caution">
    <text evidence="3">The sequence shown here is derived from an EMBL/GenBank/DDBJ whole genome shotgun (WGS) entry which is preliminary data.</text>
</comment>
<dbReference type="InterPro" id="IPR052701">
    <property type="entry name" value="GAG_Ulvan_Degrading_Sulfatases"/>
</dbReference>
<dbReference type="InterPro" id="IPR000917">
    <property type="entry name" value="Sulfatase_N"/>
</dbReference>
<feature type="region of interest" description="Disordered" evidence="1">
    <location>
        <begin position="449"/>
        <end position="478"/>
    </location>
</feature>
<protein>
    <submittedName>
        <fullName evidence="3">Sulfatase-like hydrolase/transferase</fullName>
    </submittedName>
</protein>
<reference evidence="3 4" key="1">
    <citation type="submission" date="2022-06" db="EMBL/GenBank/DDBJ databases">
        <title>Haloarcula sp. a new haloarchaeum isolate from saline soil.</title>
        <authorList>
            <person name="Strakova D."/>
            <person name="Galisteo C."/>
            <person name="Sanchez-Porro C."/>
            <person name="Ventosa A."/>
        </authorList>
    </citation>
    <scope>NUCLEOTIDE SEQUENCE [LARGE SCALE GENOMIC DNA]</scope>
    <source>
        <strain evidence="3 4">JCM 15760</strain>
    </source>
</reference>
<dbReference type="CDD" id="cd16148">
    <property type="entry name" value="sulfatase_like"/>
    <property type="match status" value="1"/>
</dbReference>
<evidence type="ECO:0000256" key="1">
    <source>
        <dbReference type="SAM" id="MobiDB-lite"/>
    </source>
</evidence>
<dbReference type="PANTHER" id="PTHR43751">
    <property type="entry name" value="SULFATASE"/>
    <property type="match status" value="1"/>
</dbReference>
<evidence type="ECO:0000313" key="3">
    <source>
        <dbReference type="EMBL" id="MDS0253515.1"/>
    </source>
</evidence>
<name>A0ABU2F024_HALAR</name>
<dbReference type="Pfam" id="PF00884">
    <property type="entry name" value="Sulfatase"/>
    <property type="match status" value="1"/>
</dbReference>
<dbReference type="EMBL" id="JAMQCP010000001">
    <property type="protein sequence ID" value="MDS0253515.1"/>
    <property type="molecule type" value="Genomic_DNA"/>
</dbReference>
<evidence type="ECO:0000259" key="2">
    <source>
        <dbReference type="Pfam" id="PF00884"/>
    </source>
</evidence>
<dbReference type="PANTHER" id="PTHR43751:SF3">
    <property type="entry name" value="SULFATASE N-TERMINAL DOMAIN-CONTAINING PROTEIN"/>
    <property type="match status" value="1"/>
</dbReference>
<dbReference type="RefSeq" id="WP_080505455.1">
    <property type="nucleotide sequence ID" value="NZ_BAABDY010000003.1"/>
</dbReference>
<proteinExistence type="predicted"/>
<dbReference type="InterPro" id="IPR017850">
    <property type="entry name" value="Alkaline_phosphatase_core_sf"/>
</dbReference>
<dbReference type="Proteomes" id="UP001248536">
    <property type="component" value="Unassembled WGS sequence"/>
</dbReference>
<feature type="domain" description="Sulfatase N-terminal" evidence="2">
    <location>
        <begin position="6"/>
        <end position="349"/>
    </location>
</feature>
<gene>
    <name evidence="3" type="ORF">NC662_07230</name>
</gene>
<sequence>MMRSKPNIIFIVVDTCRASTFYNLLEEGKLPNFESVLDDAAVYENATAAAPWTVPSHGSMFTGLYPSQHGTSANSPNFDPPNAAIAQVLHDEGYHTVGISANPWVSPGFGFDKGFDQFKTAYDLFWGGAEIGDIRNLSSRREQILALSERVTLTSSFKTIGNIAYEKFWAKRSDSGAKKITSDALSILDNNHDNAQFLFLNYMEPHLDYKPPDNLANDELPDNVELHEARHLNQNPWKYIAGQESVSPEHFEILRSLYRAEIRYLDTQIGRLLEGLSKKDILDDTCIIVAGDHGENIGDHGLMDHQYCLYQTLVHVPLAIRYPDTVTPRSVTDLVETKDIYGTLCEIANVGDGNISNSLLNEEKRDNLAISEYPEPQPSMNALEQRAGKIKDEVREYDRSLRAIRIGPWKFIEGSDGFTELYNLRKDPTETAPVDDTDQADRLRSKLTNELGELNDGTSEEASVNETTQSRLEDLGYI</sequence>
<dbReference type="Gene3D" id="3.40.720.10">
    <property type="entry name" value="Alkaline Phosphatase, subunit A"/>
    <property type="match status" value="1"/>
</dbReference>
<evidence type="ECO:0000313" key="4">
    <source>
        <dbReference type="Proteomes" id="UP001248536"/>
    </source>
</evidence>
<accession>A0ABU2F024</accession>
<organism evidence="3 4">
    <name type="scientific">Haloarcula argentinensis</name>
    <dbReference type="NCBI Taxonomy" id="43776"/>
    <lineage>
        <taxon>Archaea</taxon>
        <taxon>Methanobacteriati</taxon>
        <taxon>Methanobacteriota</taxon>
        <taxon>Stenosarchaea group</taxon>
        <taxon>Halobacteria</taxon>
        <taxon>Halobacteriales</taxon>
        <taxon>Haloarculaceae</taxon>
        <taxon>Haloarcula</taxon>
    </lineage>
</organism>